<dbReference type="Gene3D" id="3.30.460.40">
    <property type="match status" value="1"/>
</dbReference>
<accession>A0A2N3VG17</accession>
<dbReference type="Pfam" id="PF08843">
    <property type="entry name" value="AbiEii"/>
    <property type="match status" value="1"/>
</dbReference>
<dbReference type="OrthoDB" id="5179643at2"/>
<dbReference type="SUPFAM" id="SSF81301">
    <property type="entry name" value="Nucleotidyltransferase"/>
    <property type="match status" value="1"/>
</dbReference>
<dbReference type="EMBL" id="PJMW01000002">
    <property type="protein sequence ID" value="PKV80578.1"/>
    <property type="molecule type" value="Genomic_DNA"/>
</dbReference>
<reference evidence="1 2" key="1">
    <citation type="submission" date="2017-12" db="EMBL/GenBank/DDBJ databases">
        <title>Sequencing the genomes of 1000 Actinobacteria strains.</title>
        <authorList>
            <person name="Klenk H.-P."/>
        </authorList>
    </citation>
    <scope>NUCLEOTIDE SEQUENCE [LARGE SCALE GENOMIC DNA]</scope>
    <source>
        <strain evidence="1 2">DSM 44489</strain>
    </source>
</reference>
<dbReference type="GO" id="GO:0016740">
    <property type="term" value="F:transferase activity"/>
    <property type="evidence" value="ECO:0007669"/>
    <property type="project" value="UniProtKB-KW"/>
</dbReference>
<dbReference type="InterPro" id="IPR043519">
    <property type="entry name" value="NT_sf"/>
</dbReference>
<evidence type="ECO:0000313" key="1">
    <source>
        <dbReference type="EMBL" id="PKV80578.1"/>
    </source>
</evidence>
<dbReference type="AlphaFoldDB" id="A0A2N3VG17"/>
<name>A0A2N3VG17_9NOCA</name>
<dbReference type="RefSeq" id="WP_101466482.1">
    <property type="nucleotide sequence ID" value="NZ_PJMW01000002.1"/>
</dbReference>
<keyword evidence="2" id="KW-1185">Reference proteome</keyword>
<gene>
    <name evidence="1" type="ORF">ATK86_5009</name>
</gene>
<sequence>MNPLEAALRKAASDLDQRGFRWSIVGGFAVSARSNPRFTADIDIAAAVADDSQAEGLVQSLIAAGYQLFASVEHDNGRLATVRLKRRIDGVPVVVDLLFASSGIEPEIVRASEPLEIFPGLVVPIARTGHLIALKLLARDDESRPQDSADLRSLAAVATADDIADAAEAIRLITERGFDRDRDLAQLLAEM</sequence>
<dbReference type="Proteomes" id="UP000233766">
    <property type="component" value="Unassembled WGS sequence"/>
</dbReference>
<evidence type="ECO:0000313" key="2">
    <source>
        <dbReference type="Proteomes" id="UP000233766"/>
    </source>
</evidence>
<organism evidence="1 2">
    <name type="scientific">Nocardia fluminea</name>
    <dbReference type="NCBI Taxonomy" id="134984"/>
    <lineage>
        <taxon>Bacteria</taxon>
        <taxon>Bacillati</taxon>
        <taxon>Actinomycetota</taxon>
        <taxon>Actinomycetes</taxon>
        <taxon>Mycobacteriales</taxon>
        <taxon>Nocardiaceae</taxon>
        <taxon>Nocardia</taxon>
    </lineage>
</organism>
<dbReference type="InterPro" id="IPR014942">
    <property type="entry name" value="AbiEii"/>
</dbReference>
<keyword evidence="1" id="KW-0808">Transferase</keyword>
<proteinExistence type="predicted"/>
<comment type="caution">
    <text evidence="1">The sequence shown here is derived from an EMBL/GenBank/DDBJ whole genome shotgun (WGS) entry which is preliminary data.</text>
</comment>
<protein>
    <submittedName>
        <fullName evidence="1">Nucleotidyltransferase AbiEii toxin of type IV toxin-antitoxin system</fullName>
    </submittedName>
</protein>